<dbReference type="Gene3D" id="2.60.120.10">
    <property type="entry name" value="Jelly Rolls"/>
    <property type="match status" value="1"/>
</dbReference>
<dbReference type="AlphaFoldDB" id="A0A172TE57"/>
<dbReference type="EMBL" id="CP011388">
    <property type="protein sequence ID" value="ANE45321.1"/>
    <property type="molecule type" value="Genomic_DNA"/>
</dbReference>
<dbReference type="RefSeq" id="WP_068603817.1">
    <property type="nucleotide sequence ID" value="NZ_CP011388.1"/>
</dbReference>
<evidence type="ECO:0000259" key="4">
    <source>
        <dbReference type="PROSITE" id="PS01124"/>
    </source>
</evidence>
<reference evidence="5 6" key="1">
    <citation type="submission" date="2015-01" db="EMBL/GenBank/DDBJ databases">
        <title>Paenibacillus swuensis/DY6/whole genome sequencing.</title>
        <authorList>
            <person name="Kim M.K."/>
            <person name="Srinivasan S."/>
            <person name="Lee J.-J."/>
        </authorList>
    </citation>
    <scope>NUCLEOTIDE SEQUENCE [LARGE SCALE GENOMIC DNA]</scope>
    <source>
        <strain evidence="5 6">DY6</strain>
    </source>
</reference>
<accession>A0A172TE57</accession>
<keyword evidence="3" id="KW-0804">Transcription</keyword>
<dbReference type="Proteomes" id="UP000076927">
    <property type="component" value="Chromosome"/>
</dbReference>
<dbReference type="InterPro" id="IPR037923">
    <property type="entry name" value="HTH-like"/>
</dbReference>
<dbReference type="InterPro" id="IPR009057">
    <property type="entry name" value="Homeodomain-like_sf"/>
</dbReference>
<evidence type="ECO:0000256" key="1">
    <source>
        <dbReference type="ARBA" id="ARBA00023015"/>
    </source>
</evidence>
<dbReference type="PANTHER" id="PTHR43280:SF2">
    <property type="entry name" value="HTH-TYPE TRANSCRIPTIONAL REGULATOR EXSA"/>
    <property type="match status" value="1"/>
</dbReference>
<dbReference type="GO" id="GO:0003700">
    <property type="term" value="F:DNA-binding transcription factor activity"/>
    <property type="evidence" value="ECO:0007669"/>
    <property type="project" value="InterPro"/>
</dbReference>
<dbReference type="PROSITE" id="PS00041">
    <property type="entry name" value="HTH_ARAC_FAMILY_1"/>
    <property type="match status" value="1"/>
</dbReference>
<protein>
    <recommendedName>
        <fullName evidence="4">HTH araC/xylS-type domain-containing protein</fullName>
    </recommendedName>
</protein>
<evidence type="ECO:0000313" key="6">
    <source>
        <dbReference type="Proteomes" id="UP000076927"/>
    </source>
</evidence>
<dbReference type="SMART" id="SM00342">
    <property type="entry name" value="HTH_ARAC"/>
    <property type="match status" value="1"/>
</dbReference>
<dbReference type="SUPFAM" id="SSF51215">
    <property type="entry name" value="Regulatory protein AraC"/>
    <property type="match status" value="1"/>
</dbReference>
<dbReference type="GO" id="GO:0043565">
    <property type="term" value="F:sequence-specific DNA binding"/>
    <property type="evidence" value="ECO:0007669"/>
    <property type="project" value="InterPro"/>
</dbReference>
<proteinExistence type="predicted"/>
<organism evidence="5 6">
    <name type="scientific">Paenibacillus swuensis</name>
    <dbReference type="NCBI Taxonomy" id="1178515"/>
    <lineage>
        <taxon>Bacteria</taxon>
        <taxon>Bacillati</taxon>
        <taxon>Bacillota</taxon>
        <taxon>Bacilli</taxon>
        <taxon>Bacillales</taxon>
        <taxon>Paenibacillaceae</taxon>
        <taxon>Paenibacillus</taxon>
    </lineage>
</organism>
<dbReference type="KEGG" id="pswu:SY83_02100"/>
<sequence>MKNLKEPIYYQSPLLSLKVSSFVVSHGEQTVDRPWHYHKELEFILVRQGHLECLTTEQVYTLNQGDVLLLGSSQLHHTRKIGDQTLDHIVLHIDLESYYEPAMMMYFPYFSELHAPLSVLNYIFQENQLVKEEISRTILLIYEEMHTKTIGYEMAANMHVRQLLLLLLRSDHGLKLRGYDRMDAAIFRQVTDFIDDHLSDKIEMERVCSLVNMSYSYFSRYFKQAVGMSFTEFVNLKRIKKAERLLVTKKSSITEIASLVGIENMAHFYKLFKRFNGCTPKEYMNRLRTRGGLPQVISNS</sequence>
<feature type="domain" description="HTH araC/xylS-type" evidence="4">
    <location>
        <begin position="188"/>
        <end position="286"/>
    </location>
</feature>
<dbReference type="STRING" id="1178515.SY83_02100"/>
<keyword evidence="1" id="KW-0805">Transcription regulation</keyword>
<dbReference type="Gene3D" id="1.10.10.60">
    <property type="entry name" value="Homeodomain-like"/>
    <property type="match status" value="2"/>
</dbReference>
<dbReference type="SUPFAM" id="SSF46689">
    <property type="entry name" value="Homeodomain-like"/>
    <property type="match status" value="2"/>
</dbReference>
<evidence type="ECO:0000256" key="3">
    <source>
        <dbReference type="ARBA" id="ARBA00023163"/>
    </source>
</evidence>
<gene>
    <name evidence="5" type="ORF">SY83_02100</name>
</gene>
<dbReference type="InterPro" id="IPR018062">
    <property type="entry name" value="HTH_AraC-typ_CS"/>
</dbReference>
<dbReference type="Pfam" id="PF07883">
    <property type="entry name" value="Cupin_2"/>
    <property type="match status" value="1"/>
</dbReference>
<dbReference type="InterPro" id="IPR013096">
    <property type="entry name" value="Cupin_2"/>
</dbReference>
<dbReference type="PROSITE" id="PS01124">
    <property type="entry name" value="HTH_ARAC_FAMILY_2"/>
    <property type="match status" value="1"/>
</dbReference>
<keyword evidence="6" id="KW-1185">Reference proteome</keyword>
<evidence type="ECO:0000256" key="2">
    <source>
        <dbReference type="ARBA" id="ARBA00023125"/>
    </source>
</evidence>
<dbReference type="PRINTS" id="PR00032">
    <property type="entry name" value="HTHARAC"/>
</dbReference>
<dbReference type="InterPro" id="IPR020449">
    <property type="entry name" value="Tscrpt_reg_AraC-type_HTH"/>
</dbReference>
<dbReference type="InterPro" id="IPR014710">
    <property type="entry name" value="RmlC-like_jellyroll"/>
</dbReference>
<name>A0A172TE57_9BACL</name>
<keyword evidence="2" id="KW-0238">DNA-binding</keyword>
<dbReference type="InterPro" id="IPR018060">
    <property type="entry name" value="HTH_AraC"/>
</dbReference>
<dbReference type="PATRIC" id="fig|1178515.4.peg.399"/>
<dbReference type="Pfam" id="PF12833">
    <property type="entry name" value="HTH_18"/>
    <property type="match status" value="1"/>
</dbReference>
<dbReference type="PANTHER" id="PTHR43280">
    <property type="entry name" value="ARAC-FAMILY TRANSCRIPTIONAL REGULATOR"/>
    <property type="match status" value="1"/>
</dbReference>
<evidence type="ECO:0000313" key="5">
    <source>
        <dbReference type="EMBL" id="ANE45321.1"/>
    </source>
</evidence>